<dbReference type="AlphaFoldDB" id="A0A9P4NQK9"/>
<feature type="non-terminal residue" evidence="2">
    <location>
        <position position="1"/>
    </location>
</feature>
<dbReference type="PANTHER" id="PTHR24148:SF64">
    <property type="entry name" value="HETEROKARYON INCOMPATIBILITY DOMAIN-CONTAINING PROTEIN"/>
    <property type="match status" value="1"/>
</dbReference>
<dbReference type="PANTHER" id="PTHR24148">
    <property type="entry name" value="ANKYRIN REPEAT DOMAIN-CONTAINING PROTEIN 39 HOMOLOG-RELATED"/>
    <property type="match status" value="1"/>
</dbReference>
<evidence type="ECO:0000259" key="1">
    <source>
        <dbReference type="Pfam" id="PF06985"/>
    </source>
</evidence>
<dbReference type="Proteomes" id="UP000800235">
    <property type="component" value="Unassembled WGS sequence"/>
</dbReference>
<proteinExistence type="predicted"/>
<accession>A0A9P4NQK9</accession>
<evidence type="ECO:0000313" key="3">
    <source>
        <dbReference type="Proteomes" id="UP000800235"/>
    </source>
</evidence>
<feature type="domain" description="Heterokaryon incompatibility" evidence="1">
    <location>
        <begin position="13"/>
        <end position="97"/>
    </location>
</feature>
<gene>
    <name evidence="2" type="ORF">EJ08DRAFT_564263</name>
</gene>
<dbReference type="EMBL" id="MU007045">
    <property type="protein sequence ID" value="KAF2429673.1"/>
    <property type="molecule type" value="Genomic_DNA"/>
</dbReference>
<comment type="caution">
    <text evidence="2">The sequence shown here is derived from an EMBL/GenBank/DDBJ whole genome shotgun (WGS) entry which is preliminary data.</text>
</comment>
<keyword evidence="3" id="KW-1185">Reference proteome</keyword>
<reference evidence="2" key="1">
    <citation type="journal article" date="2020" name="Stud. Mycol.">
        <title>101 Dothideomycetes genomes: a test case for predicting lifestyles and emergence of pathogens.</title>
        <authorList>
            <person name="Haridas S."/>
            <person name="Albert R."/>
            <person name="Binder M."/>
            <person name="Bloem J."/>
            <person name="Labutti K."/>
            <person name="Salamov A."/>
            <person name="Andreopoulos B."/>
            <person name="Baker S."/>
            <person name="Barry K."/>
            <person name="Bills G."/>
            <person name="Bluhm B."/>
            <person name="Cannon C."/>
            <person name="Castanera R."/>
            <person name="Culley D."/>
            <person name="Daum C."/>
            <person name="Ezra D."/>
            <person name="Gonzalez J."/>
            <person name="Henrissat B."/>
            <person name="Kuo A."/>
            <person name="Liang C."/>
            <person name="Lipzen A."/>
            <person name="Lutzoni F."/>
            <person name="Magnuson J."/>
            <person name="Mondo S."/>
            <person name="Nolan M."/>
            <person name="Ohm R."/>
            <person name="Pangilinan J."/>
            <person name="Park H.-J."/>
            <person name="Ramirez L."/>
            <person name="Alfaro M."/>
            <person name="Sun H."/>
            <person name="Tritt A."/>
            <person name="Yoshinaga Y."/>
            <person name="Zwiers L.-H."/>
            <person name="Turgeon B."/>
            <person name="Goodwin S."/>
            <person name="Spatafora J."/>
            <person name="Crous P."/>
            <person name="Grigoriev I."/>
        </authorList>
    </citation>
    <scope>NUCLEOTIDE SEQUENCE</scope>
    <source>
        <strain evidence="2">CBS 130266</strain>
    </source>
</reference>
<organism evidence="2 3">
    <name type="scientific">Tothia fuscella</name>
    <dbReference type="NCBI Taxonomy" id="1048955"/>
    <lineage>
        <taxon>Eukaryota</taxon>
        <taxon>Fungi</taxon>
        <taxon>Dikarya</taxon>
        <taxon>Ascomycota</taxon>
        <taxon>Pezizomycotina</taxon>
        <taxon>Dothideomycetes</taxon>
        <taxon>Pleosporomycetidae</taxon>
        <taxon>Venturiales</taxon>
        <taxon>Cylindrosympodiaceae</taxon>
        <taxon>Tothia</taxon>
    </lineage>
</organism>
<name>A0A9P4NQK9_9PEZI</name>
<dbReference type="Pfam" id="PF06985">
    <property type="entry name" value="HET"/>
    <property type="match status" value="1"/>
</dbReference>
<dbReference type="InterPro" id="IPR052895">
    <property type="entry name" value="HetReg/Transcr_Mod"/>
</dbReference>
<sequence length="98" mass="10699">QIICTRLNSAPDYDAVSYAWGAAEKTHCISVNGGYSLPITKSIATGLSDLVHACRTGYLWIDQICINQNNLAERNAQVTIMGDIYARSMTCLIWIGSS</sequence>
<feature type="non-terminal residue" evidence="2">
    <location>
        <position position="98"/>
    </location>
</feature>
<dbReference type="OrthoDB" id="3553147at2759"/>
<protein>
    <submittedName>
        <fullName evidence="2">Heterokaryon incompatibility</fullName>
    </submittedName>
</protein>
<dbReference type="InterPro" id="IPR010730">
    <property type="entry name" value="HET"/>
</dbReference>
<evidence type="ECO:0000313" key="2">
    <source>
        <dbReference type="EMBL" id="KAF2429673.1"/>
    </source>
</evidence>